<reference evidence="1 2" key="1">
    <citation type="submission" date="2018-04" db="EMBL/GenBank/DDBJ databases">
        <title>Draft genome sequence of Pseudomonas syringae pv. actinidiae biovar 1 strains isolated from kiwifruit in Kagawa prefecture.</title>
        <authorList>
            <person name="Tabuchi M."/>
            <person name="Saito M."/>
            <person name="Fujiwara S."/>
            <person name="Sasa N."/>
            <person name="Akimitsu K."/>
            <person name="Gomi K."/>
            <person name="Konishi-Sugita S."/>
            <person name="Hamano K."/>
            <person name="Kataoka I."/>
        </authorList>
    </citation>
    <scope>NUCLEOTIDE SEQUENCE [LARGE SCALE GENOMIC DNA]</scope>
    <source>
        <strain evidence="1 2">MAFF212206</strain>
    </source>
</reference>
<evidence type="ECO:0000313" key="2">
    <source>
        <dbReference type="Proteomes" id="UP000247480"/>
    </source>
</evidence>
<dbReference type="GO" id="GO:0016301">
    <property type="term" value="F:kinase activity"/>
    <property type="evidence" value="ECO:0007669"/>
    <property type="project" value="UniProtKB-KW"/>
</dbReference>
<gene>
    <name evidence="1" type="ORF">KPSA1_06727</name>
</gene>
<accession>A0A2V0QK40</accession>
<proteinExistence type="predicted"/>
<dbReference type="EMBL" id="BGJZ01000345">
    <property type="protein sequence ID" value="GBH13244.1"/>
    <property type="molecule type" value="Genomic_DNA"/>
</dbReference>
<keyword evidence="1" id="KW-0808">Transferase</keyword>
<dbReference type="AntiFam" id="ANF00221">
    <property type="entry name" value="Shadow ORF (opposite ureE)"/>
</dbReference>
<protein>
    <submittedName>
        <fullName evidence="1">Signal transduction histidine kinase</fullName>
    </submittedName>
</protein>
<organism evidence="1 2">
    <name type="scientific">Pseudomonas syringae pv. actinidiae</name>
    <dbReference type="NCBI Taxonomy" id="103796"/>
    <lineage>
        <taxon>Bacteria</taxon>
        <taxon>Pseudomonadati</taxon>
        <taxon>Pseudomonadota</taxon>
        <taxon>Gammaproteobacteria</taxon>
        <taxon>Pseudomonadales</taxon>
        <taxon>Pseudomonadaceae</taxon>
        <taxon>Pseudomonas</taxon>
        <taxon>Pseudomonas syringae</taxon>
    </lineage>
</organism>
<name>A0A2V0QK40_PSESF</name>
<evidence type="ECO:0000313" key="1">
    <source>
        <dbReference type="EMBL" id="GBH13244.1"/>
    </source>
</evidence>
<keyword evidence="1" id="KW-0418">Kinase</keyword>
<dbReference type="Proteomes" id="UP000247480">
    <property type="component" value="Unassembled WGS sequence"/>
</dbReference>
<sequence length="123" mass="13714">MPATISTMFRLKRRFDGFGGRTELIEHGLEHVIVEQAQPAITDLQGNMAIAKVIRRARQLERAAASDMHELLGPCANTHDSAVLCPQKFAIAQRRLTALQEQPYVFVFCTEAAQATFAARFEV</sequence>
<dbReference type="AlphaFoldDB" id="A0A2V0QK40"/>
<comment type="caution">
    <text evidence="1">The sequence shown here is derived from an EMBL/GenBank/DDBJ whole genome shotgun (WGS) entry which is preliminary data.</text>
</comment>